<organism evidence="1 2">
    <name type="scientific">Algoriphagus pacificus</name>
    <dbReference type="NCBI Taxonomy" id="2811234"/>
    <lineage>
        <taxon>Bacteria</taxon>
        <taxon>Pseudomonadati</taxon>
        <taxon>Bacteroidota</taxon>
        <taxon>Cytophagia</taxon>
        <taxon>Cytophagales</taxon>
        <taxon>Cyclobacteriaceae</taxon>
        <taxon>Algoriphagus</taxon>
    </lineage>
</organism>
<keyword evidence="1" id="KW-0808">Transferase</keyword>
<dbReference type="GO" id="GO:0008168">
    <property type="term" value="F:methyltransferase activity"/>
    <property type="evidence" value="ECO:0007669"/>
    <property type="project" value="UniProtKB-KW"/>
</dbReference>
<keyword evidence="1" id="KW-0489">Methyltransferase</keyword>
<proteinExistence type="predicted"/>
<dbReference type="InterPro" id="IPR029063">
    <property type="entry name" value="SAM-dependent_MTases_sf"/>
</dbReference>
<reference evidence="1 2" key="1">
    <citation type="submission" date="2021-03" db="EMBL/GenBank/DDBJ databases">
        <title>novel species isolated from a fishpond in China.</title>
        <authorList>
            <person name="Lu H."/>
            <person name="Cai Z."/>
        </authorList>
    </citation>
    <scope>NUCLEOTIDE SEQUENCE [LARGE SCALE GENOMIC DNA]</scope>
    <source>
        <strain evidence="1 2">YJ13C</strain>
    </source>
</reference>
<dbReference type="GO" id="GO:0032259">
    <property type="term" value="P:methylation"/>
    <property type="evidence" value="ECO:0007669"/>
    <property type="project" value="UniProtKB-KW"/>
</dbReference>
<dbReference type="Gene3D" id="3.40.50.150">
    <property type="entry name" value="Vaccinia Virus protein VP39"/>
    <property type="match status" value="1"/>
</dbReference>
<gene>
    <name evidence="1" type="ORF">J0A69_19080</name>
</gene>
<dbReference type="SUPFAM" id="SSF53335">
    <property type="entry name" value="S-adenosyl-L-methionine-dependent methyltransferases"/>
    <property type="match status" value="1"/>
</dbReference>
<accession>A0ABS3CPG5</accession>
<dbReference type="Proteomes" id="UP000664480">
    <property type="component" value="Unassembled WGS sequence"/>
</dbReference>
<evidence type="ECO:0000313" key="1">
    <source>
        <dbReference type="EMBL" id="MBN7817554.1"/>
    </source>
</evidence>
<sequence>MILSIKQYLTKNLSFKELYKLRGKINDLKSIPHRSDLNKLGEIHGTDKIIGHFYTQHYQKHFAPYRNKKIKLLEIGVGGYDDPQLGANSLRMWKNYFHRGQVYSLDIHDKSLLQEDRVRIFHGSQVDFEFLGNMMQEVGNPDIIIDDGSHINEHVIETFKFLFPYLKEGGIYVIEDMQTSYWESFGGDSSDLKNPNTMMNFFKSLTDSLNHKEFLLKGYQPSYYDKKIISMHFYHNMLFIYKGENNEESNILVNNEKL</sequence>
<comment type="caution">
    <text evidence="1">The sequence shown here is derived from an EMBL/GenBank/DDBJ whole genome shotgun (WGS) entry which is preliminary data.</text>
</comment>
<dbReference type="EMBL" id="JAFKCU010000006">
    <property type="protein sequence ID" value="MBN7817554.1"/>
    <property type="molecule type" value="Genomic_DNA"/>
</dbReference>
<protein>
    <submittedName>
        <fullName evidence="1">Class I SAM-dependent methyltransferase</fullName>
    </submittedName>
</protein>
<dbReference type="CDD" id="cd02440">
    <property type="entry name" value="AdoMet_MTases"/>
    <property type="match status" value="1"/>
</dbReference>
<evidence type="ECO:0000313" key="2">
    <source>
        <dbReference type="Proteomes" id="UP000664480"/>
    </source>
</evidence>
<name>A0ABS3CPG5_9BACT</name>
<dbReference type="RefSeq" id="WP_206588220.1">
    <property type="nucleotide sequence ID" value="NZ_JAFKCU010000006.1"/>
</dbReference>
<keyword evidence="2" id="KW-1185">Reference proteome</keyword>